<dbReference type="GO" id="GO:0005737">
    <property type="term" value="C:cytoplasm"/>
    <property type="evidence" value="ECO:0007669"/>
    <property type="project" value="TreeGrafter"/>
</dbReference>
<feature type="binding site" evidence="7">
    <location>
        <position position="276"/>
    </location>
    <ligand>
        <name>substrate</name>
    </ligand>
</feature>
<proteinExistence type="inferred from homology"/>
<dbReference type="PANTHER" id="PTHR43668:SF2">
    <property type="entry name" value="ALLANTOINASE"/>
    <property type="match status" value="1"/>
</dbReference>
<keyword evidence="4 7" id="KW-0378">Hydrolase</keyword>
<feature type="binding site" evidence="7">
    <location>
        <begin position="321"/>
        <end position="322"/>
    </location>
    <ligand>
        <name>substrate</name>
    </ligand>
</feature>
<dbReference type="UniPathway" id="UPA00070">
    <property type="reaction ID" value="UER00117"/>
</dbReference>
<dbReference type="GO" id="GO:0004038">
    <property type="term" value="F:allantoinase activity"/>
    <property type="evidence" value="ECO:0007669"/>
    <property type="project" value="TreeGrafter"/>
</dbReference>
<dbReference type="PROSITE" id="PS00483">
    <property type="entry name" value="DIHYDROOROTASE_2"/>
    <property type="match status" value="1"/>
</dbReference>
<dbReference type="EC" id="3.5.2.3" evidence="7"/>
<dbReference type="STRING" id="1423796.FC24_GL001479"/>
<feature type="binding site" evidence="7">
    <location>
        <position position="92"/>
    </location>
    <ligand>
        <name>substrate</name>
    </ligand>
</feature>
<dbReference type="InterPro" id="IPR011059">
    <property type="entry name" value="Metal-dep_hydrolase_composite"/>
</dbReference>
<feature type="binding site" evidence="7">
    <location>
        <position position="60"/>
    </location>
    <ligand>
        <name>Zn(2+)</name>
        <dbReference type="ChEBI" id="CHEBI:29105"/>
        <label>1</label>
    </ligand>
</feature>
<dbReference type="EMBL" id="AYYI01000038">
    <property type="protein sequence ID" value="KRM97715.1"/>
    <property type="molecule type" value="Genomic_DNA"/>
</dbReference>
<evidence type="ECO:0000256" key="4">
    <source>
        <dbReference type="ARBA" id="ARBA00022801"/>
    </source>
</evidence>
<evidence type="ECO:0000256" key="2">
    <source>
        <dbReference type="ARBA" id="ARBA00010286"/>
    </source>
</evidence>
<evidence type="ECO:0000256" key="5">
    <source>
        <dbReference type="ARBA" id="ARBA00022833"/>
    </source>
</evidence>
<dbReference type="Gene3D" id="2.30.40.10">
    <property type="entry name" value="Urease, subunit C, domain 1"/>
    <property type="match status" value="1"/>
</dbReference>
<feature type="binding site" evidence="7">
    <location>
        <position position="150"/>
    </location>
    <ligand>
        <name>Zn(2+)</name>
        <dbReference type="ChEBI" id="CHEBI:29105"/>
        <label>1</label>
    </ligand>
</feature>
<keyword evidence="5 7" id="KW-0862">Zinc</keyword>
<feature type="binding site" evidence="7">
    <location>
        <position position="303"/>
    </location>
    <ligand>
        <name>Zn(2+)</name>
        <dbReference type="ChEBI" id="CHEBI:29105"/>
        <label>1</label>
    </ligand>
</feature>
<comment type="similarity">
    <text evidence="2 7">Belongs to the metallo-dependent hydrolases superfamily. DHOase family. Class I DHOase subfamily.</text>
</comment>
<dbReference type="Proteomes" id="UP000051638">
    <property type="component" value="Unassembled WGS sequence"/>
</dbReference>
<protein>
    <recommendedName>
        <fullName evidence="7">Dihydroorotase</fullName>
        <shortName evidence="7">DHOase</shortName>
        <ecNumber evidence="7">3.5.2.3</ecNumber>
    </recommendedName>
</protein>
<keyword evidence="10" id="KW-1185">Reference proteome</keyword>
<evidence type="ECO:0000256" key="7">
    <source>
        <dbReference type="HAMAP-Rule" id="MF_00220"/>
    </source>
</evidence>
<dbReference type="PROSITE" id="PS00482">
    <property type="entry name" value="DIHYDROOROTASE_1"/>
    <property type="match status" value="1"/>
</dbReference>
<dbReference type="Gene3D" id="3.20.20.140">
    <property type="entry name" value="Metal-dependent hydrolases"/>
    <property type="match status" value="1"/>
</dbReference>
<gene>
    <name evidence="7" type="primary">pyrC</name>
    <name evidence="9" type="ORF">FC24_GL001479</name>
</gene>
<reference evidence="9 10" key="1">
    <citation type="journal article" date="2015" name="Genome Announc.">
        <title>Expanding the biotechnology potential of lactobacilli through comparative genomics of 213 strains and associated genera.</title>
        <authorList>
            <person name="Sun Z."/>
            <person name="Harris H.M."/>
            <person name="McCann A."/>
            <person name="Guo C."/>
            <person name="Argimon S."/>
            <person name="Zhang W."/>
            <person name="Yang X."/>
            <person name="Jeffery I.B."/>
            <person name="Cooney J.C."/>
            <person name="Kagawa T.F."/>
            <person name="Liu W."/>
            <person name="Song Y."/>
            <person name="Salvetti E."/>
            <person name="Wrobel A."/>
            <person name="Rasinkangas P."/>
            <person name="Parkhill J."/>
            <person name="Rea M.C."/>
            <person name="O'Sullivan O."/>
            <person name="Ritari J."/>
            <person name="Douillard F.P."/>
            <person name="Paul Ross R."/>
            <person name="Yang R."/>
            <person name="Briner A.E."/>
            <person name="Felis G.E."/>
            <person name="de Vos W.M."/>
            <person name="Barrangou R."/>
            <person name="Klaenhammer T.R."/>
            <person name="Caufield P.W."/>
            <person name="Cui Y."/>
            <person name="Zhang H."/>
            <person name="O'Toole P.W."/>
        </authorList>
    </citation>
    <scope>NUCLEOTIDE SEQUENCE [LARGE SCALE GENOMIC DNA]</scope>
    <source>
        <strain evidence="9 10">DSM 20253</strain>
    </source>
</reference>
<dbReference type="SUPFAM" id="SSF51338">
    <property type="entry name" value="Composite domain of metallo-dependent hydrolases"/>
    <property type="match status" value="1"/>
</dbReference>
<dbReference type="GO" id="GO:0006145">
    <property type="term" value="P:purine nucleobase catabolic process"/>
    <property type="evidence" value="ECO:0007669"/>
    <property type="project" value="TreeGrafter"/>
</dbReference>
<feature type="binding site" evidence="7">
    <location>
        <position position="307"/>
    </location>
    <ligand>
        <name>substrate</name>
    </ligand>
</feature>
<evidence type="ECO:0000256" key="1">
    <source>
        <dbReference type="ARBA" id="ARBA00002368"/>
    </source>
</evidence>
<feature type="binding site" evidence="7">
    <location>
        <begin position="60"/>
        <end position="62"/>
    </location>
    <ligand>
        <name>substrate</name>
    </ligand>
</feature>
<dbReference type="AlphaFoldDB" id="A0A0R2DC15"/>
<dbReference type="GO" id="GO:0008270">
    <property type="term" value="F:zinc ion binding"/>
    <property type="evidence" value="ECO:0007669"/>
    <property type="project" value="UniProtKB-UniRule"/>
</dbReference>
<comment type="catalytic activity">
    <reaction evidence="7">
        <text>(S)-dihydroorotate + H2O = N-carbamoyl-L-aspartate + H(+)</text>
        <dbReference type="Rhea" id="RHEA:24296"/>
        <dbReference type="ChEBI" id="CHEBI:15377"/>
        <dbReference type="ChEBI" id="CHEBI:15378"/>
        <dbReference type="ChEBI" id="CHEBI:30864"/>
        <dbReference type="ChEBI" id="CHEBI:32814"/>
        <dbReference type="EC" id="3.5.2.3"/>
    </reaction>
</comment>
<dbReference type="SUPFAM" id="SSF51556">
    <property type="entry name" value="Metallo-dependent hydrolases"/>
    <property type="match status" value="1"/>
</dbReference>
<accession>A0A0R2DC15</accession>
<evidence type="ECO:0000256" key="3">
    <source>
        <dbReference type="ARBA" id="ARBA00022723"/>
    </source>
</evidence>
<dbReference type="InterPro" id="IPR004722">
    <property type="entry name" value="DHOase"/>
</dbReference>
<dbReference type="InterPro" id="IPR050138">
    <property type="entry name" value="DHOase/Allantoinase_Hydrolase"/>
</dbReference>
<feature type="domain" description="Dihydroorotase catalytic" evidence="8">
    <location>
        <begin position="50"/>
        <end position="233"/>
    </location>
</feature>
<dbReference type="GO" id="GO:0044205">
    <property type="term" value="P:'de novo' UMP biosynthetic process"/>
    <property type="evidence" value="ECO:0007669"/>
    <property type="project" value="UniProtKB-UniRule"/>
</dbReference>
<comment type="pathway">
    <text evidence="7">Pyrimidine metabolism; UMP biosynthesis via de novo pathway; (S)-dihydroorotate from bicarbonate: step 3/3.</text>
</comment>
<keyword evidence="6 7" id="KW-0665">Pyrimidine biosynthesis</keyword>
<feature type="binding site" evidence="7">
    <location>
        <position position="230"/>
    </location>
    <ligand>
        <name>Zn(2+)</name>
        <dbReference type="ChEBI" id="CHEBI:29105"/>
        <label>2</label>
    </ligand>
</feature>
<feature type="binding site" evidence="7">
    <location>
        <position position="150"/>
    </location>
    <ligand>
        <name>Zn(2+)</name>
        <dbReference type="ChEBI" id="CHEBI:29105"/>
        <label>2</label>
    </ligand>
</feature>
<dbReference type="CDD" id="cd01317">
    <property type="entry name" value="DHOase_IIa"/>
    <property type="match status" value="1"/>
</dbReference>
<comment type="function">
    <text evidence="1 7">Catalyzes the reversible cyclization of carbamoyl aspartate to dihydroorotate.</text>
</comment>
<dbReference type="Pfam" id="PF12890">
    <property type="entry name" value="DHOase"/>
    <property type="match status" value="1"/>
</dbReference>
<dbReference type="NCBIfam" id="NF006837">
    <property type="entry name" value="PRK09357.1-2"/>
    <property type="match status" value="1"/>
</dbReference>
<keyword evidence="3 7" id="KW-0479">Metal-binding</keyword>
<dbReference type="HAMAP" id="MF_00220_B">
    <property type="entry name" value="PyrC_classI_B"/>
    <property type="match status" value="1"/>
</dbReference>
<evidence type="ECO:0000313" key="10">
    <source>
        <dbReference type="Proteomes" id="UP000051638"/>
    </source>
</evidence>
<feature type="binding site" evidence="7">
    <location>
        <position position="58"/>
    </location>
    <ligand>
        <name>Zn(2+)</name>
        <dbReference type="ChEBI" id="CHEBI:29105"/>
        <label>1</label>
    </ligand>
</feature>
<evidence type="ECO:0000256" key="6">
    <source>
        <dbReference type="ARBA" id="ARBA00022975"/>
    </source>
</evidence>
<dbReference type="NCBIfam" id="TIGR00857">
    <property type="entry name" value="pyrC_multi"/>
    <property type="match status" value="1"/>
</dbReference>
<dbReference type="PATRIC" id="fig|1423796.3.peg.1506"/>
<dbReference type="GO" id="GO:0004151">
    <property type="term" value="F:dihydroorotase activity"/>
    <property type="evidence" value="ECO:0007669"/>
    <property type="project" value="UniProtKB-UniRule"/>
</dbReference>
<dbReference type="OrthoDB" id="9765462at2"/>
<comment type="cofactor">
    <cofactor evidence="7">
        <name>Zn(2+)</name>
        <dbReference type="ChEBI" id="CHEBI:29105"/>
    </cofactor>
    <text evidence="7">Binds 2 Zn(2+) ions per subunit.</text>
</comment>
<dbReference type="InterPro" id="IPR002195">
    <property type="entry name" value="Dihydroorotase_CS"/>
</dbReference>
<sequence>MNYLLKNGQILLSGELRIRDLLIVAGRIAAIGKNLVASGVKTVDLQHAFITPGLVDLHVHLRDPGMTAEETIATGSLAAAHGGFTFVGAMPNVLPVPDNAEKLSQLIQRQQAEGVVHIGQYATITQKRTSQYLVDFAQLKQAGALAFSNDGSGVQSARTMLQAMQAAQTVNLPIAAHVEAEELVQGGVINAGVTAKTLNLPGIPETAETAQLARDLVLAQATGVHYHMCHVSTAAAVQMIRCAKQVGVNVTCEVTPHHLLLSEQAICNDDGNFKMNPPLRTEHDRQALLQGLLDGTIDCIATDHAPHTIEEKQLGLKKAAFGIVGSETAFSLLYTHLVKTNFCTLAQLIEWLNQQPIKIFSLGLPTELAVGAPADLAIFDLTHPFKINAADFCSKSANTPFLGEKVYGKTLCTIVAGKIVYLADELKAAITDE</sequence>
<dbReference type="RefSeq" id="WP_057874043.1">
    <property type="nucleotide sequence ID" value="NZ_AYYI01000038.1"/>
</dbReference>
<dbReference type="InterPro" id="IPR032466">
    <property type="entry name" value="Metal_Hydrolase"/>
</dbReference>
<dbReference type="PANTHER" id="PTHR43668">
    <property type="entry name" value="ALLANTOINASE"/>
    <property type="match status" value="1"/>
</dbReference>
<feature type="active site" evidence="7">
    <location>
        <position position="303"/>
    </location>
</feature>
<comment type="caution">
    <text evidence="9">The sequence shown here is derived from an EMBL/GenBank/DDBJ whole genome shotgun (WGS) entry which is preliminary data.</text>
</comment>
<name>A0A0R2DC15_9LACO</name>
<dbReference type="InterPro" id="IPR024403">
    <property type="entry name" value="DHOase_cat"/>
</dbReference>
<organism evidence="9 10">
    <name type="scientific">Loigolactobacillus rennini DSM 20253</name>
    <dbReference type="NCBI Taxonomy" id="1423796"/>
    <lineage>
        <taxon>Bacteria</taxon>
        <taxon>Bacillati</taxon>
        <taxon>Bacillota</taxon>
        <taxon>Bacilli</taxon>
        <taxon>Lactobacillales</taxon>
        <taxon>Lactobacillaceae</taxon>
        <taxon>Loigolactobacillus</taxon>
    </lineage>
</organism>
<evidence type="ECO:0000313" key="9">
    <source>
        <dbReference type="EMBL" id="KRM97715.1"/>
    </source>
</evidence>
<feature type="binding site" evidence="7">
    <location>
        <position position="177"/>
    </location>
    <ligand>
        <name>Zn(2+)</name>
        <dbReference type="ChEBI" id="CHEBI:29105"/>
        <label>2</label>
    </ligand>
</feature>
<evidence type="ECO:0000259" key="8">
    <source>
        <dbReference type="Pfam" id="PF12890"/>
    </source>
</evidence>